<evidence type="ECO:0000313" key="1">
    <source>
        <dbReference type="EMBL" id="EMA25420.1"/>
    </source>
</evidence>
<dbReference type="Proteomes" id="UP000011687">
    <property type="component" value="Unassembled WGS sequence"/>
</dbReference>
<proteinExistence type="predicted"/>
<comment type="caution">
    <text evidence="1">The sequence shown here is derived from an EMBL/GenBank/DDBJ whole genome shotgun (WGS) entry which is preliminary data.</text>
</comment>
<reference evidence="1 2" key="1">
    <citation type="journal article" date="2014" name="PLoS Genet.">
        <title>Phylogenetically driven sequencing of extremely halophilic archaea reveals strategies for static and dynamic osmo-response.</title>
        <authorList>
            <person name="Becker E.A."/>
            <person name="Seitzer P.M."/>
            <person name="Tritt A."/>
            <person name="Larsen D."/>
            <person name="Krusor M."/>
            <person name="Yao A.I."/>
            <person name="Wu D."/>
            <person name="Madern D."/>
            <person name="Eisen J.A."/>
            <person name="Darling A.E."/>
            <person name="Facciotti M.T."/>
        </authorList>
    </citation>
    <scope>NUCLEOTIDE SEQUENCE [LARGE SCALE GENOMIC DNA]</scope>
    <source>
        <strain evidence="1 2">ATCC 33799</strain>
    </source>
</reference>
<dbReference type="RefSeq" id="WP_007187948.1">
    <property type="nucleotide sequence ID" value="NZ_AOLS01000011.1"/>
</dbReference>
<evidence type="ECO:0000313" key="2">
    <source>
        <dbReference type="Proteomes" id="UP000011687"/>
    </source>
</evidence>
<dbReference type="AlphaFoldDB" id="M0L083"/>
<sequence>MMLKCSNCRCEFDADDASIVHDTAFALYCPNCQKGVIKNGDGNERRRQIDERERIAEGLEEIAESAAAVELGTGFTHSIEELEEMVSRVHTRIQEEIETRSDG</sequence>
<keyword evidence="2" id="KW-1185">Reference proteome</keyword>
<dbReference type="EMBL" id="AOLS01000011">
    <property type="protein sequence ID" value="EMA25420.1"/>
    <property type="molecule type" value="Genomic_DNA"/>
</dbReference>
<name>M0L083_9EURY</name>
<protein>
    <submittedName>
        <fullName evidence="1">Uncharacterized protein</fullName>
    </submittedName>
</protein>
<accession>M0L083</accession>
<gene>
    <name evidence="1" type="ORF">C435_02467</name>
</gene>
<organism evidence="1 2">
    <name type="scientific">Haloarcula marismortui ATCC 33799</name>
    <dbReference type="NCBI Taxonomy" id="662475"/>
    <lineage>
        <taxon>Archaea</taxon>
        <taxon>Methanobacteriati</taxon>
        <taxon>Methanobacteriota</taxon>
        <taxon>Stenosarchaea group</taxon>
        <taxon>Halobacteria</taxon>
        <taxon>Halobacteriales</taxon>
        <taxon>Haloarculaceae</taxon>
        <taxon>Haloarcula</taxon>
    </lineage>
</organism>